<dbReference type="Pfam" id="PF13440">
    <property type="entry name" value="Polysacc_synt_3"/>
    <property type="match status" value="1"/>
</dbReference>
<evidence type="ECO:0000256" key="7">
    <source>
        <dbReference type="SAM" id="Phobius"/>
    </source>
</evidence>
<reference evidence="8 9" key="1">
    <citation type="submission" date="2019-11" db="EMBL/GenBank/DDBJ databases">
        <authorList>
            <person name="Lang L."/>
        </authorList>
    </citation>
    <scope>NUCLEOTIDE SEQUENCE [LARGE SCALE GENOMIC DNA]</scope>
    <source>
        <strain evidence="8 9">YIM 132242</strain>
    </source>
</reference>
<evidence type="ECO:0000256" key="5">
    <source>
        <dbReference type="ARBA" id="ARBA00022989"/>
    </source>
</evidence>
<dbReference type="Proteomes" id="UP000481417">
    <property type="component" value="Unassembled WGS sequence"/>
</dbReference>
<proteinExistence type="inferred from homology"/>
<keyword evidence="5 7" id="KW-1133">Transmembrane helix</keyword>
<evidence type="ECO:0000256" key="4">
    <source>
        <dbReference type="ARBA" id="ARBA00022692"/>
    </source>
</evidence>
<feature type="transmembrane region" description="Helical" evidence="7">
    <location>
        <begin position="390"/>
        <end position="408"/>
    </location>
</feature>
<evidence type="ECO:0000313" key="9">
    <source>
        <dbReference type="Proteomes" id="UP000481417"/>
    </source>
</evidence>
<evidence type="ECO:0000256" key="6">
    <source>
        <dbReference type="ARBA" id="ARBA00023136"/>
    </source>
</evidence>
<dbReference type="GO" id="GO:0005886">
    <property type="term" value="C:plasma membrane"/>
    <property type="evidence" value="ECO:0007669"/>
    <property type="project" value="UniProtKB-SubCell"/>
</dbReference>
<feature type="transmembrane region" description="Helical" evidence="7">
    <location>
        <begin position="116"/>
        <end position="134"/>
    </location>
</feature>
<dbReference type="RefSeq" id="WP_154765589.1">
    <property type="nucleotide sequence ID" value="NZ_WMBT01000010.1"/>
</dbReference>
<comment type="caution">
    <text evidence="8">The sequence shown here is derived from an EMBL/GenBank/DDBJ whole genome shotgun (WGS) entry which is preliminary data.</text>
</comment>
<feature type="transmembrane region" description="Helical" evidence="7">
    <location>
        <begin position="332"/>
        <end position="355"/>
    </location>
</feature>
<organism evidence="8 9">
    <name type="scientific">Paracoccus lichenicola</name>
    <dbReference type="NCBI Taxonomy" id="2665644"/>
    <lineage>
        <taxon>Bacteria</taxon>
        <taxon>Pseudomonadati</taxon>
        <taxon>Pseudomonadota</taxon>
        <taxon>Alphaproteobacteria</taxon>
        <taxon>Rhodobacterales</taxon>
        <taxon>Paracoccaceae</taxon>
        <taxon>Paracoccus</taxon>
    </lineage>
</organism>
<dbReference type="PANTHER" id="PTHR30250">
    <property type="entry name" value="PST FAMILY PREDICTED COLANIC ACID TRANSPORTER"/>
    <property type="match status" value="1"/>
</dbReference>
<feature type="transmembrane region" description="Helical" evidence="7">
    <location>
        <begin position="45"/>
        <end position="63"/>
    </location>
</feature>
<evidence type="ECO:0000256" key="2">
    <source>
        <dbReference type="ARBA" id="ARBA00007430"/>
    </source>
</evidence>
<evidence type="ECO:0000256" key="1">
    <source>
        <dbReference type="ARBA" id="ARBA00004651"/>
    </source>
</evidence>
<keyword evidence="6 7" id="KW-0472">Membrane</keyword>
<dbReference type="EMBL" id="WMBT01000010">
    <property type="protein sequence ID" value="MTE01516.1"/>
    <property type="molecule type" value="Genomic_DNA"/>
</dbReference>
<name>A0A6L6HQR0_9RHOB</name>
<feature type="transmembrane region" description="Helical" evidence="7">
    <location>
        <begin position="253"/>
        <end position="274"/>
    </location>
</feature>
<accession>A0A6L6HQR0</accession>
<feature type="transmembrane region" description="Helical" evidence="7">
    <location>
        <begin position="217"/>
        <end position="233"/>
    </location>
</feature>
<evidence type="ECO:0000256" key="3">
    <source>
        <dbReference type="ARBA" id="ARBA00022475"/>
    </source>
</evidence>
<dbReference type="AlphaFoldDB" id="A0A6L6HQR0"/>
<evidence type="ECO:0000313" key="8">
    <source>
        <dbReference type="EMBL" id="MTE01516.1"/>
    </source>
</evidence>
<feature type="transmembrane region" description="Helical" evidence="7">
    <location>
        <begin position="362"/>
        <end position="384"/>
    </location>
</feature>
<dbReference type="PANTHER" id="PTHR30250:SF10">
    <property type="entry name" value="LIPOPOLYSACCHARIDE BIOSYNTHESIS PROTEIN WZXC"/>
    <property type="match status" value="1"/>
</dbReference>
<dbReference type="InterPro" id="IPR050833">
    <property type="entry name" value="Poly_Biosynth_Transport"/>
</dbReference>
<keyword evidence="4 7" id="KW-0812">Transmembrane</keyword>
<feature type="transmembrane region" description="Helical" evidence="7">
    <location>
        <begin position="155"/>
        <end position="172"/>
    </location>
</feature>
<comment type="similarity">
    <text evidence="2">Belongs to the polysaccharide synthase family.</text>
</comment>
<feature type="transmembrane region" description="Helical" evidence="7">
    <location>
        <begin position="178"/>
        <end position="197"/>
    </location>
</feature>
<feature type="transmembrane region" description="Helical" evidence="7">
    <location>
        <begin position="295"/>
        <end position="312"/>
    </location>
</feature>
<keyword evidence="9" id="KW-1185">Reference proteome</keyword>
<keyword evidence="3" id="KW-1003">Cell membrane</keyword>
<sequence length="437" mass="46925">MMWRRDSLGARALRSSTWTTFGYVVSQAIRLASNLILTRLLVPEAFGVMALVTSLIVGLQMFSDMGTGPAVQKSASGDDPEFLDTVWTVQVVRGVVLTGLAAAIAWPVAWLYGEPIFAQVFPVAALSLFIGGFMPTAVDTAMRHLQVGRLTRLELLAQLLGIAVTIALAAAMRSVWALVWGGVVSSAISVAVMRFGLGGRANRLCWAPGPLQELSGFGRWILLSTICGFLIFNGDRLVLGAYLSMDELGIYNIAYFLGSVPILLGSAISGRLFIPLYRDSPPAESPENARRIAAIRLRLSGFLLVLVAVLAFSGEWLVNLLYDPRYASAGYLVKLIALIQIPALVILGYDVIALARGDSRRLFVVQAIRAVIYMGCLLTGAHVWGLHGALGGQAAAAVLMYPVTVMMVRHYGAWQPRSDMLLGLAGGAVAAALFWSI</sequence>
<protein>
    <submittedName>
        <fullName evidence="8">Oligosaccharide flippase family protein</fullName>
    </submittedName>
</protein>
<gene>
    <name evidence="8" type="ORF">GIY56_14600</name>
</gene>
<comment type="subcellular location">
    <subcellularLocation>
        <location evidence="1">Cell membrane</location>
        <topology evidence="1">Multi-pass membrane protein</topology>
    </subcellularLocation>
</comment>